<evidence type="ECO:0000313" key="1">
    <source>
        <dbReference type="EMBL" id="TFK95784.1"/>
    </source>
</evidence>
<gene>
    <name evidence="1" type="ORF">BDV98DRAFT_369301</name>
</gene>
<keyword evidence="2" id="KW-1185">Reference proteome</keyword>
<accession>A0A5C3Q120</accession>
<evidence type="ECO:0000313" key="2">
    <source>
        <dbReference type="Proteomes" id="UP000305067"/>
    </source>
</evidence>
<protein>
    <submittedName>
        <fullName evidence="1">Uncharacterized protein</fullName>
    </submittedName>
</protein>
<dbReference type="EMBL" id="ML178874">
    <property type="protein sequence ID" value="TFK95784.1"/>
    <property type="molecule type" value="Genomic_DNA"/>
</dbReference>
<reference evidence="1 2" key="1">
    <citation type="journal article" date="2019" name="Nat. Ecol. Evol.">
        <title>Megaphylogeny resolves global patterns of mushroom evolution.</title>
        <authorList>
            <person name="Varga T."/>
            <person name="Krizsan K."/>
            <person name="Foldi C."/>
            <person name="Dima B."/>
            <person name="Sanchez-Garcia M."/>
            <person name="Sanchez-Ramirez S."/>
            <person name="Szollosi G.J."/>
            <person name="Szarkandi J.G."/>
            <person name="Papp V."/>
            <person name="Albert L."/>
            <person name="Andreopoulos W."/>
            <person name="Angelini C."/>
            <person name="Antonin V."/>
            <person name="Barry K.W."/>
            <person name="Bougher N.L."/>
            <person name="Buchanan P."/>
            <person name="Buyck B."/>
            <person name="Bense V."/>
            <person name="Catcheside P."/>
            <person name="Chovatia M."/>
            <person name="Cooper J."/>
            <person name="Damon W."/>
            <person name="Desjardin D."/>
            <person name="Finy P."/>
            <person name="Geml J."/>
            <person name="Haridas S."/>
            <person name="Hughes K."/>
            <person name="Justo A."/>
            <person name="Karasinski D."/>
            <person name="Kautmanova I."/>
            <person name="Kiss B."/>
            <person name="Kocsube S."/>
            <person name="Kotiranta H."/>
            <person name="LaButti K.M."/>
            <person name="Lechner B.E."/>
            <person name="Liimatainen K."/>
            <person name="Lipzen A."/>
            <person name="Lukacs Z."/>
            <person name="Mihaltcheva S."/>
            <person name="Morgado L.N."/>
            <person name="Niskanen T."/>
            <person name="Noordeloos M.E."/>
            <person name="Ohm R.A."/>
            <person name="Ortiz-Santana B."/>
            <person name="Ovrebo C."/>
            <person name="Racz N."/>
            <person name="Riley R."/>
            <person name="Savchenko A."/>
            <person name="Shiryaev A."/>
            <person name="Soop K."/>
            <person name="Spirin V."/>
            <person name="Szebenyi C."/>
            <person name="Tomsovsky M."/>
            <person name="Tulloss R.E."/>
            <person name="Uehling J."/>
            <person name="Grigoriev I.V."/>
            <person name="Vagvolgyi C."/>
            <person name="Papp T."/>
            <person name="Martin F.M."/>
            <person name="Miettinen O."/>
            <person name="Hibbett D.S."/>
            <person name="Nagy L.G."/>
        </authorList>
    </citation>
    <scope>NUCLEOTIDE SEQUENCE [LARGE SCALE GENOMIC DNA]</scope>
    <source>
        <strain evidence="1 2">CBS 309.79</strain>
    </source>
</reference>
<proteinExistence type="predicted"/>
<dbReference type="AlphaFoldDB" id="A0A5C3Q120"/>
<sequence>MNISDELSSMNKLNSLTKQGVAENVTVIRHERKEERSVRMTPSSKQGNEWVRCCKSGRTNESARNDKCQAASRCFVKAGDHCDEG</sequence>
<name>A0A5C3Q120_9AGAR</name>
<dbReference type="Proteomes" id="UP000305067">
    <property type="component" value="Unassembled WGS sequence"/>
</dbReference>
<organism evidence="1 2">
    <name type="scientific">Pterulicium gracile</name>
    <dbReference type="NCBI Taxonomy" id="1884261"/>
    <lineage>
        <taxon>Eukaryota</taxon>
        <taxon>Fungi</taxon>
        <taxon>Dikarya</taxon>
        <taxon>Basidiomycota</taxon>
        <taxon>Agaricomycotina</taxon>
        <taxon>Agaricomycetes</taxon>
        <taxon>Agaricomycetidae</taxon>
        <taxon>Agaricales</taxon>
        <taxon>Pleurotineae</taxon>
        <taxon>Pterulaceae</taxon>
        <taxon>Pterulicium</taxon>
    </lineage>
</organism>